<evidence type="ECO:0000313" key="2">
    <source>
        <dbReference type="Proteomes" id="UP000257109"/>
    </source>
</evidence>
<reference evidence="1" key="1">
    <citation type="submission" date="2018-05" db="EMBL/GenBank/DDBJ databases">
        <title>Draft genome of Mucuna pruriens seed.</title>
        <authorList>
            <person name="Nnadi N.E."/>
            <person name="Vos R."/>
            <person name="Hasami M.H."/>
            <person name="Devisetty U.K."/>
            <person name="Aguiy J.C."/>
        </authorList>
    </citation>
    <scope>NUCLEOTIDE SEQUENCE [LARGE SCALE GENOMIC DNA]</scope>
    <source>
        <strain evidence="1">JCA_2017</strain>
    </source>
</reference>
<gene>
    <name evidence="1" type="ORF">CR513_17959</name>
</gene>
<proteinExistence type="predicted"/>
<accession>A0A371H8K8</accession>
<protein>
    <recommendedName>
        <fullName evidence="3">GAG-pre-integrase domain-containing protein</fullName>
    </recommendedName>
</protein>
<keyword evidence="2" id="KW-1185">Reference proteome</keyword>
<name>A0A371H8K8_MUCPR</name>
<organism evidence="1 2">
    <name type="scientific">Mucuna pruriens</name>
    <name type="common">Velvet bean</name>
    <name type="synonym">Dolichos pruriens</name>
    <dbReference type="NCBI Taxonomy" id="157652"/>
    <lineage>
        <taxon>Eukaryota</taxon>
        <taxon>Viridiplantae</taxon>
        <taxon>Streptophyta</taxon>
        <taxon>Embryophyta</taxon>
        <taxon>Tracheophyta</taxon>
        <taxon>Spermatophyta</taxon>
        <taxon>Magnoliopsida</taxon>
        <taxon>eudicotyledons</taxon>
        <taxon>Gunneridae</taxon>
        <taxon>Pentapetalae</taxon>
        <taxon>rosids</taxon>
        <taxon>fabids</taxon>
        <taxon>Fabales</taxon>
        <taxon>Fabaceae</taxon>
        <taxon>Papilionoideae</taxon>
        <taxon>50 kb inversion clade</taxon>
        <taxon>NPAAA clade</taxon>
        <taxon>indigoferoid/millettioid clade</taxon>
        <taxon>Phaseoleae</taxon>
        <taxon>Mucuna</taxon>
    </lineage>
</organism>
<dbReference type="OrthoDB" id="2663223at2759"/>
<dbReference type="AlphaFoldDB" id="A0A371H8K8"/>
<dbReference type="Proteomes" id="UP000257109">
    <property type="component" value="Unassembled WGS sequence"/>
</dbReference>
<dbReference type="EMBL" id="QJKJ01003318">
    <property type="protein sequence ID" value="RDX99046.1"/>
    <property type="molecule type" value="Genomic_DNA"/>
</dbReference>
<evidence type="ECO:0000313" key="1">
    <source>
        <dbReference type="EMBL" id="RDX99046.1"/>
    </source>
</evidence>
<comment type="caution">
    <text evidence="1">The sequence shown here is derived from an EMBL/GenBank/DDBJ whole genome shotgun (WGS) entry which is preliminary data.</text>
</comment>
<sequence length="222" mass="25570">MDYGKVIMDNNTTNLVTRIGNIRMRTHESSERILDGEIGCSYKAANGKLKIMFKSSLIMKEKESNRIYNQRSGNVGERGPQELGRKGLLYENKIEGLDFCKHCLWKEAKSEVSKRRLQDKGCSQVRKGKGSAIIPSHGGLRYYITFIDYFNRKMWIYLLKIKDEAFKTLNNGRIKNMRTVVPQIGLAQSLKMGQTSNLRVNPESILARLKVTWTQSNRDWKT</sequence>
<feature type="non-terminal residue" evidence="1">
    <location>
        <position position="1"/>
    </location>
</feature>
<evidence type="ECO:0008006" key="3">
    <source>
        <dbReference type="Google" id="ProtNLM"/>
    </source>
</evidence>